<reference evidence="3" key="1">
    <citation type="submission" date="2021-06" db="EMBL/GenBank/DDBJ databases">
        <title>Novel Mycoplasma species detected in California sea lions (Zalophus californianus) from the USA.</title>
        <authorList>
            <person name="Volokhov D.V."/>
            <person name="Furtak V.A."/>
            <person name="Zagorodnyaya T.A."/>
        </authorList>
    </citation>
    <scope>NUCLEOTIDE SEQUENCE [LARGE SCALE GENOMIC DNA]</scope>
    <source>
        <strain evidence="3">CSL 5346</strain>
    </source>
</reference>
<keyword evidence="3" id="KW-0378">Hydrolase</keyword>
<dbReference type="PANTHER" id="PTHR43798">
    <property type="entry name" value="MONOACYLGLYCEROL LIPASE"/>
    <property type="match status" value="1"/>
</dbReference>
<dbReference type="RefSeq" id="WP_216488473.1">
    <property type="nucleotide sequence ID" value="NZ_JAHMHH010000001.1"/>
</dbReference>
<dbReference type="PANTHER" id="PTHR43798:SF33">
    <property type="entry name" value="HYDROLASE, PUTATIVE (AFU_ORTHOLOGUE AFUA_2G14860)-RELATED"/>
    <property type="match status" value="1"/>
</dbReference>
<organism evidence="3 4">
    <name type="scientific">Mycoplasma zalophi</name>
    <dbReference type="NCBI Taxonomy" id="191287"/>
    <lineage>
        <taxon>Bacteria</taxon>
        <taxon>Bacillati</taxon>
        <taxon>Mycoplasmatota</taxon>
        <taxon>Mollicutes</taxon>
        <taxon>Mycoplasmataceae</taxon>
        <taxon>Mycoplasma</taxon>
    </lineage>
</organism>
<dbReference type="InterPro" id="IPR000073">
    <property type="entry name" value="AB_hydrolase_1"/>
</dbReference>
<gene>
    <name evidence="3" type="ORF">KQ875_00845</name>
</gene>
<proteinExistence type="predicted"/>
<evidence type="ECO:0000313" key="3">
    <source>
        <dbReference type="EMBL" id="MBU4692146.1"/>
    </source>
</evidence>
<dbReference type="Proteomes" id="UP000718793">
    <property type="component" value="Unassembled WGS sequence"/>
</dbReference>
<evidence type="ECO:0000259" key="2">
    <source>
        <dbReference type="Pfam" id="PF00561"/>
    </source>
</evidence>
<evidence type="ECO:0000313" key="4">
    <source>
        <dbReference type="Proteomes" id="UP000718793"/>
    </source>
</evidence>
<dbReference type="GO" id="GO:0016787">
    <property type="term" value="F:hydrolase activity"/>
    <property type="evidence" value="ECO:0007669"/>
    <property type="project" value="UniProtKB-KW"/>
</dbReference>
<name>A0ABS6DP98_9MOLU</name>
<protein>
    <submittedName>
        <fullName evidence="3">Alpha/beta hydrolase</fullName>
    </submittedName>
</protein>
<dbReference type="Pfam" id="PF00561">
    <property type="entry name" value="Abhydrolase_1"/>
    <property type="match status" value="1"/>
</dbReference>
<comment type="caution">
    <text evidence="3">The sequence shown here is derived from an EMBL/GenBank/DDBJ whole genome shotgun (WGS) entry which is preliminary data.</text>
</comment>
<dbReference type="InterPro" id="IPR050266">
    <property type="entry name" value="AB_hydrolase_sf"/>
</dbReference>
<feature type="domain" description="AB hydrolase-1" evidence="2">
    <location>
        <begin position="27"/>
        <end position="108"/>
    </location>
</feature>
<keyword evidence="1" id="KW-0719">Serine esterase</keyword>
<sequence>MENNNFINLLGEKIHVYVENTNKKNKVLLLHGFNSSFNIYKNLISEKDRNFDIATLDFPGCGLSSYNNKINLELYKLVTIEFIKKYNLQNCVIISHSLGAISALEALKNNFAQYAILTSPFNYFLNLESFIKNNTPTKELIKTQKNNNQNTELKAKITKKLDFAKNLINSSRFKNLLTQEMLSKKYVQNQVKPLYFLTDKYSIVTGTIDLIVPLLSCKQLVKNTNKELLTFKYSHKFWQNISNMDLQILIELIERSFCA</sequence>
<accession>A0ABS6DP98</accession>
<evidence type="ECO:0000256" key="1">
    <source>
        <dbReference type="ARBA" id="ARBA00022487"/>
    </source>
</evidence>
<keyword evidence="4" id="KW-1185">Reference proteome</keyword>
<dbReference type="EMBL" id="JAHMHH010000001">
    <property type="protein sequence ID" value="MBU4692146.1"/>
    <property type="molecule type" value="Genomic_DNA"/>
</dbReference>